<evidence type="ECO:0000313" key="2">
    <source>
        <dbReference type="EMBL" id="ACL46088.1"/>
    </source>
</evidence>
<keyword evidence="1" id="KW-1133">Transmembrane helix</keyword>
<dbReference type="KEGG" id="cyn:Cyan7425_3769"/>
<name>B8HTK7_CYAP4</name>
<organism evidence="2">
    <name type="scientific">Cyanothece sp. (strain PCC 7425 / ATCC 29141)</name>
    <dbReference type="NCBI Taxonomy" id="395961"/>
    <lineage>
        <taxon>Bacteria</taxon>
        <taxon>Bacillati</taxon>
        <taxon>Cyanobacteriota</taxon>
        <taxon>Cyanophyceae</taxon>
        <taxon>Gomontiellales</taxon>
        <taxon>Cyanothecaceae</taxon>
        <taxon>Cyanothece</taxon>
    </lineage>
</organism>
<evidence type="ECO:0000256" key="1">
    <source>
        <dbReference type="SAM" id="Phobius"/>
    </source>
</evidence>
<reference evidence="2" key="1">
    <citation type="submission" date="2009-01" db="EMBL/GenBank/DDBJ databases">
        <title>Complete sequence of chromosome Cyanothece sp. PCC 7425.</title>
        <authorList>
            <consortium name="US DOE Joint Genome Institute"/>
            <person name="Lucas S."/>
            <person name="Copeland A."/>
            <person name="Lapidus A."/>
            <person name="Glavina del Rio T."/>
            <person name="Dalin E."/>
            <person name="Tice H."/>
            <person name="Bruce D."/>
            <person name="Goodwin L."/>
            <person name="Pitluck S."/>
            <person name="Sims D."/>
            <person name="Meineke L."/>
            <person name="Brettin T."/>
            <person name="Detter J.C."/>
            <person name="Han C."/>
            <person name="Larimer F."/>
            <person name="Land M."/>
            <person name="Hauser L."/>
            <person name="Kyrpides N."/>
            <person name="Ovchinnikova G."/>
            <person name="Liberton M."/>
            <person name="Stoeckel J."/>
            <person name="Banerjee A."/>
            <person name="Singh A."/>
            <person name="Page L."/>
            <person name="Sato H."/>
            <person name="Zhao L."/>
            <person name="Sherman L."/>
            <person name="Pakrasi H."/>
            <person name="Richardson P."/>
        </authorList>
    </citation>
    <scope>NUCLEOTIDE SEQUENCE</scope>
    <source>
        <strain evidence="2">PCC 7425</strain>
    </source>
</reference>
<keyword evidence="1" id="KW-0472">Membrane</keyword>
<dbReference type="EMBL" id="CP001344">
    <property type="protein sequence ID" value="ACL46088.1"/>
    <property type="molecule type" value="Genomic_DNA"/>
</dbReference>
<accession>B8HTK7</accession>
<proteinExistence type="predicted"/>
<feature type="transmembrane region" description="Helical" evidence="1">
    <location>
        <begin position="99"/>
        <end position="120"/>
    </location>
</feature>
<dbReference type="AlphaFoldDB" id="B8HTK7"/>
<feature type="transmembrane region" description="Helical" evidence="1">
    <location>
        <begin position="59"/>
        <end position="79"/>
    </location>
</feature>
<sequence>MGDRPATPLLAAFVLGTHLLSQFHHSVALPASIAAFNQAGLTALTGLQPGLERGSWVAFGLSYSLIALLILSTVLVFGWSRLPGSRVRINSAEAERTGLIFIGLFCTGCWLLVQQVWAGLRYCLSWFSRSSRPGVGRAMALDGYPSTPPNFLFD</sequence>
<protein>
    <submittedName>
        <fullName evidence="2">Uncharacterized protein</fullName>
    </submittedName>
</protein>
<keyword evidence="1" id="KW-0812">Transmembrane</keyword>
<gene>
    <name evidence="2" type="ordered locus">Cyan7425_3769</name>
</gene>
<dbReference type="STRING" id="395961.Cyan7425_3769"/>
<dbReference type="HOGENOM" id="CLU_1701344_0_0_3"/>